<reference evidence="3 4" key="2">
    <citation type="journal article" date="2016" name="Int. J. Syst. Evol. Microbiol.">
        <title>Paenibacillus bovis sp. nov., isolated from raw yak (Bos grunniens) milk.</title>
        <authorList>
            <person name="Gao C."/>
            <person name="Han J."/>
            <person name="Liu Z."/>
            <person name="Xu X."/>
            <person name="Hang F."/>
            <person name="Wu Z."/>
        </authorList>
    </citation>
    <scope>NUCLEOTIDE SEQUENCE [LARGE SCALE GENOMIC DNA]</scope>
    <source>
        <strain evidence="3 4">BD3526</strain>
    </source>
</reference>
<evidence type="ECO:0000256" key="1">
    <source>
        <dbReference type="SAM" id="MobiDB-lite"/>
    </source>
</evidence>
<feature type="region of interest" description="Disordered" evidence="1">
    <location>
        <begin position="30"/>
        <end position="103"/>
    </location>
</feature>
<reference evidence="4" key="1">
    <citation type="submission" date="2015-10" db="EMBL/GenBank/DDBJ databases">
        <title>Genome of Paenibacillus bovis sp. nov.</title>
        <authorList>
            <person name="Wu Z."/>
            <person name="Gao C."/>
            <person name="Liu Z."/>
            <person name="Zheng H."/>
        </authorList>
    </citation>
    <scope>NUCLEOTIDE SEQUENCE [LARGE SCALE GENOMIC DNA]</scope>
    <source>
        <strain evidence="4">BD3526</strain>
    </source>
</reference>
<evidence type="ECO:0000313" key="4">
    <source>
        <dbReference type="Proteomes" id="UP000078148"/>
    </source>
</evidence>
<keyword evidence="2" id="KW-0812">Transmembrane</keyword>
<sequence>MQPAWIIVMGIVIVILAVISWIVHSSKKRAKPAAGETLSPPFTAKTPESHTGSKPAAKPHNVVELAAFRERRSATRRKTDTATKPAESSGRPAVVRPLPLSKNGLPPSKLRMQKCSYCKKEVNHLTFYANDDGSLVGVCKDCEPIAKRRDLLPL</sequence>
<gene>
    <name evidence="3" type="ORF">AR543_00945</name>
</gene>
<dbReference type="OrthoDB" id="2679368at2"/>
<organism evidence="3 4">
    <name type="scientific">Paenibacillus bovis</name>
    <dbReference type="NCBI Taxonomy" id="1616788"/>
    <lineage>
        <taxon>Bacteria</taxon>
        <taxon>Bacillati</taxon>
        <taxon>Bacillota</taxon>
        <taxon>Bacilli</taxon>
        <taxon>Bacillales</taxon>
        <taxon>Paenibacillaceae</taxon>
        <taxon>Paenibacillus</taxon>
    </lineage>
</organism>
<name>A0A172ZAU3_9BACL</name>
<dbReference type="KEGG" id="pbv:AR543_00945"/>
<keyword evidence="2" id="KW-1133">Transmembrane helix</keyword>
<dbReference type="Proteomes" id="UP000078148">
    <property type="component" value="Chromosome"/>
</dbReference>
<feature type="transmembrane region" description="Helical" evidence="2">
    <location>
        <begin position="6"/>
        <end position="23"/>
    </location>
</feature>
<evidence type="ECO:0000313" key="3">
    <source>
        <dbReference type="EMBL" id="ANF94738.1"/>
    </source>
</evidence>
<dbReference type="AlphaFoldDB" id="A0A172ZAU3"/>
<keyword evidence="2" id="KW-0472">Membrane</keyword>
<proteinExistence type="predicted"/>
<feature type="compositionally biased region" description="Basic and acidic residues" evidence="1">
    <location>
        <begin position="67"/>
        <end position="81"/>
    </location>
</feature>
<keyword evidence="4" id="KW-1185">Reference proteome</keyword>
<accession>A0A172ZAU3</accession>
<dbReference type="RefSeq" id="WP_060531005.1">
    <property type="nucleotide sequence ID" value="NZ_CP013023.1"/>
</dbReference>
<dbReference type="STRING" id="1616788.AR543_00945"/>
<dbReference type="EMBL" id="CP013023">
    <property type="protein sequence ID" value="ANF94738.1"/>
    <property type="molecule type" value="Genomic_DNA"/>
</dbReference>
<protein>
    <submittedName>
        <fullName evidence="3">Uncharacterized protein</fullName>
    </submittedName>
</protein>
<evidence type="ECO:0000256" key="2">
    <source>
        <dbReference type="SAM" id="Phobius"/>
    </source>
</evidence>